<gene>
    <name evidence="8" type="ORF">D477_008628</name>
</gene>
<dbReference type="Pfam" id="PF00120">
    <property type="entry name" value="Gln-synt_C"/>
    <property type="match status" value="1"/>
</dbReference>
<dbReference type="InterPro" id="IPR008147">
    <property type="entry name" value="Gln_synt_N"/>
</dbReference>
<accession>N1V8P3</accession>
<evidence type="ECO:0000256" key="2">
    <source>
        <dbReference type="ARBA" id="ARBA00022598"/>
    </source>
</evidence>
<dbReference type="EMBL" id="ANPE02000106">
    <property type="protein sequence ID" value="EMY34623.1"/>
    <property type="molecule type" value="Genomic_DNA"/>
</dbReference>
<evidence type="ECO:0000313" key="9">
    <source>
        <dbReference type="Proteomes" id="UP000010729"/>
    </source>
</evidence>
<comment type="caution">
    <text evidence="8">The sequence shown here is derived from an EMBL/GenBank/DDBJ whole genome shotgun (WGS) entry which is preliminary data.</text>
</comment>
<dbReference type="PANTHER" id="PTHR43785:SF12">
    <property type="entry name" value="TYPE-1 GLUTAMINE SYNTHETASE 2"/>
    <property type="match status" value="1"/>
</dbReference>
<dbReference type="PANTHER" id="PTHR43785">
    <property type="entry name" value="GAMMA-GLUTAMYLPUTRESCINE SYNTHETASE"/>
    <property type="match status" value="1"/>
</dbReference>
<proteinExistence type="inferred from homology"/>
<dbReference type="PROSITE" id="PS51987">
    <property type="entry name" value="GS_CATALYTIC"/>
    <property type="match status" value="1"/>
</dbReference>
<evidence type="ECO:0000259" key="7">
    <source>
        <dbReference type="PROSITE" id="PS51987"/>
    </source>
</evidence>
<evidence type="ECO:0000256" key="4">
    <source>
        <dbReference type="ARBA" id="ARBA00022840"/>
    </source>
</evidence>
<dbReference type="InterPro" id="IPR008146">
    <property type="entry name" value="Gln_synth_cat_dom"/>
</dbReference>
<dbReference type="Proteomes" id="UP000010729">
    <property type="component" value="Unassembled WGS sequence"/>
</dbReference>
<evidence type="ECO:0000256" key="1">
    <source>
        <dbReference type="ARBA" id="ARBA00009897"/>
    </source>
</evidence>
<keyword evidence="3" id="KW-0547">Nucleotide-binding</keyword>
<keyword evidence="4" id="KW-0067">ATP-binding</keyword>
<dbReference type="GO" id="GO:0004356">
    <property type="term" value="F:glutamine synthetase activity"/>
    <property type="evidence" value="ECO:0007669"/>
    <property type="project" value="InterPro"/>
</dbReference>
<dbReference type="GO" id="GO:0005524">
    <property type="term" value="F:ATP binding"/>
    <property type="evidence" value="ECO:0007669"/>
    <property type="project" value="UniProtKB-KW"/>
</dbReference>
<organism evidence="8 9">
    <name type="scientific">Arthrobacter crystallopoietes BAB-32</name>
    <dbReference type="NCBI Taxonomy" id="1246476"/>
    <lineage>
        <taxon>Bacteria</taxon>
        <taxon>Bacillati</taxon>
        <taxon>Actinomycetota</taxon>
        <taxon>Actinomycetes</taxon>
        <taxon>Micrococcales</taxon>
        <taxon>Micrococcaceae</taxon>
        <taxon>Crystallibacter</taxon>
    </lineage>
</organism>
<sequence length="451" mass="48536">MNQRIARIADPAEGDRMAEQELAFLATNDLCAITRGRAMPLAQLDPATGCGWVPANLGVGAFGTIVEGSPFDATGDLRLIPDQRSTARIDGIPGRPPLTVMLADITHNDGGEWECCPRTFLRHAIRDLEQEAGLQVLGAFEHEFMLASAGPPEPPMSLQAMLRAEPLGTELVGILANAGLQPENWLAEYGAHQCEITIAATDALTAADRAVLLRDIVRNLAHAHGQRATFAPLLEPEAVGNGVHVHFSLRDSSGRPVTYDGARPGRLSAAAGAFAAGIVRHAPALLAFTAASEVSYLRLAPHRWSATHAFLGRHNRESMLRLCPTIDLAGREPAGQLNLEFRAGDATGNPWLVMGLLIRAGLEGIRTKLEAPALIEGPIEEVGEEEQRRAGIIRLPGTLTDALAALEADRVVSGWFAPDLLTVYRALKRDELRRLAELDDAAKCLRYADVY</sequence>
<evidence type="ECO:0000313" key="8">
    <source>
        <dbReference type="EMBL" id="EMY34623.1"/>
    </source>
</evidence>
<dbReference type="SUPFAM" id="SSF55931">
    <property type="entry name" value="Glutamine synthetase/guanido kinase"/>
    <property type="match status" value="1"/>
</dbReference>
<dbReference type="InterPro" id="IPR036651">
    <property type="entry name" value="Gln_synt_N_sf"/>
</dbReference>
<comment type="similarity">
    <text evidence="1 5 6">Belongs to the glutamine synthetase family.</text>
</comment>
<keyword evidence="2" id="KW-0436">Ligase</keyword>
<name>N1V8P3_9MICC</name>
<dbReference type="InterPro" id="IPR014746">
    <property type="entry name" value="Gln_synth/guanido_kin_cat_dom"/>
</dbReference>
<dbReference type="GO" id="GO:0006542">
    <property type="term" value="P:glutamine biosynthetic process"/>
    <property type="evidence" value="ECO:0007669"/>
    <property type="project" value="InterPro"/>
</dbReference>
<dbReference type="AlphaFoldDB" id="N1V8P3"/>
<dbReference type="SMART" id="SM01230">
    <property type="entry name" value="Gln-synt_C"/>
    <property type="match status" value="1"/>
</dbReference>
<evidence type="ECO:0000256" key="3">
    <source>
        <dbReference type="ARBA" id="ARBA00022741"/>
    </source>
</evidence>
<dbReference type="Pfam" id="PF16952">
    <property type="entry name" value="Gln-synt_N_2"/>
    <property type="match status" value="1"/>
</dbReference>
<protein>
    <submittedName>
        <fullName evidence="8">Glutamine synthetase</fullName>
    </submittedName>
</protein>
<reference evidence="8 9" key="1">
    <citation type="journal article" date="2013" name="Genome Announc.">
        <title>Draft Genome Sequence of Arthrobacter crystallopoietes Strain BAB-32, Revealing Genes for Bioremediation.</title>
        <authorList>
            <person name="Joshi M.N."/>
            <person name="Pandit A.S."/>
            <person name="Sharma A."/>
            <person name="Pandya R.V."/>
            <person name="Desai S.M."/>
            <person name="Saxena A.K."/>
            <person name="Bagatharia S.B."/>
        </authorList>
    </citation>
    <scope>NUCLEOTIDE SEQUENCE [LARGE SCALE GENOMIC DNA]</scope>
    <source>
        <strain evidence="8 9">BAB-32</strain>
    </source>
</reference>
<evidence type="ECO:0000256" key="6">
    <source>
        <dbReference type="RuleBase" id="RU000384"/>
    </source>
</evidence>
<evidence type="ECO:0000256" key="5">
    <source>
        <dbReference type="PROSITE-ProRule" id="PRU01331"/>
    </source>
</evidence>
<keyword evidence="9" id="KW-1185">Reference proteome</keyword>
<dbReference type="Gene3D" id="3.10.20.70">
    <property type="entry name" value="Glutamine synthetase, N-terminal domain"/>
    <property type="match status" value="1"/>
</dbReference>
<dbReference type="Gene3D" id="3.30.590.10">
    <property type="entry name" value="Glutamine synthetase/guanido kinase, catalytic domain"/>
    <property type="match status" value="1"/>
</dbReference>
<feature type="domain" description="GS catalytic" evidence="7">
    <location>
        <begin position="117"/>
        <end position="451"/>
    </location>
</feature>